<evidence type="ECO:0000313" key="3">
    <source>
        <dbReference type="Proteomes" id="UP000094065"/>
    </source>
</evidence>
<evidence type="ECO:0000256" key="1">
    <source>
        <dbReference type="SAM" id="MobiDB-lite"/>
    </source>
</evidence>
<dbReference type="Proteomes" id="UP000094065">
    <property type="component" value="Unassembled WGS sequence"/>
</dbReference>
<dbReference type="AlphaFoldDB" id="A0A1E3HGX4"/>
<feature type="compositionally biased region" description="Polar residues" evidence="1">
    <location>
        <begin position="1"/>
        <end position="11"/>
    </location>
</feature>
<keyword evidence="3" id="KW-1185">Reference proteome</keyword>
<feature type="compositionally biased region" description="Basic and acidic residues" evidence="1">
    <location>
        <begin position="16"/>
        <end position="37"/>
    </location>
</feature>
<proteinExistence type="predicted"/>
<reference evidence="2 3" key="1">
    <citation type="submission" date="2016-06" db="EMBL/GenBank/DDBJ databases">
        <title>Evolution of pathogenesis and genome organization in the Tremellales.</title>
        <authorList>
            <person name="Cuomo C."/>
            <person name="Litvintseva A."/>
            <person name="Heitman J."/>
            <person name="Chen Y."/>
            <person name="Sun S."/>
            <person name="Springer D."/>
            <person name="Dromer F."/>
            <person name="Young S."/>
            <person name="Zeng Q."/>
            <person name="Chapman S."/>
            <person name="Gujja S."/>
            <person name="Saif S."/>
            <person name="Birren B."/>
        </authorList>
    </citation>
    <scope>NUCLEOTIDE SEQUENCE [LARGE SCALE GENOMIC DNA]</scope>
    <source>
        <strain evidence="2 3">CBS 6039</strain>
    </source>
</reference>
<dbReference type="OrthoDB" id="10446094at2759"/>
<dbReference type="GeneID" id="30158018"/>
<comment type="caution">
    <text evidence="2">The sequence shown here is derived from an EMBL/GenBank/DDBJ whole genome shotgun (WGS) entry which is preliminary data.</text>
</comment>
<dbReference type="RefSeq" id="XP_018991234.1">
    <property type="nucleotide sequence ID" value="XM_019141259.1"/>
</dbReference>
<protein>
    <submittedName>
        <fullName evidence="2">Uncharacterized protein</fullName>
    </submittedName>
</protein>
<evidence type="ECO:0000313" key="2">
    <source>
        <dbReference type="EMBL" id="ODN75584.1"/>
    </source>
</evidence>
<name>A0A1E3HGX4_9TREE</name>
<accession>A0A1E3HGX4</accession>
<gene>
    <name evidence="2" type="ORF">L202_06709</name>
</gene>
<organism evidence="2 3">
    <name type="scientific">Cryptococcus amylolentus CBS 6039</name>
    <dbReference type="NCBI Taxonomy" id="1295533"/>
    <lineage>
        <taxon>Eukaryota</taxon>
        <taxon>Fungi</taxon>
        <taxon>Dikarya</taxon>
        <taxon>Basidiomycota</taxon>
        <taxon>Agaricomycotina</taxon>
        <taxon>Tremellomycetes</taxon>
        <taxon>Tremellales</taxon>
        <taxon>Cryptococcaceae</taxon>
        <taxon>Cryptococcus</taxon>
    </lineage>
</organism>
<dbReference type="EMBL" id="AWGJ01000010">
    <property type="protein sequence ID" value="ODN75584.1"/>
    <property type="molecule type" value="Genomic_DNA"/>
</dbReference>
<sequence length="139" mass="15600">MSPADQDTNPIEPSVEDDRSNHPDKETKPESTRAQTHEEEEPEDPFLSTIPPDSWSRITFEKMGGHQIIPSRLAMGSLLQNASAGGEEDPETGVHRLELGTYDGNEWASTWNDAPGLKINSEWSEGDMRTELDMYMRRG</sequence>
<feature type="region of interest" description="Disordered" evidence="1">
    <location>
        <begin position="1"/>
        <end position="57"/>
    </location>
</feature>